<sequence length="299" mass="34705">MQTGLAPIYNEETEILILGSAPSVQSLEKQQYYGNKANRFWQVIFTALQVSDPIDYKKRLQVLLDHHIGLWDVYQTFERKGSMDHHFTQHDLNDFNELLKKTAIKTIVANGKIAYQEIIAHQLFSDLTIYSCLSTSGANNSRAKKRQKEWQQALTKTDTTYFGKDNWIKAAAFYLRYQVFVLEQKIEPHLEFDELANSNAFYFVIFAQKEPIATIRYEAYDHQTIYPDRFCVAKKARNRGVGTALLKAFEQKAITQGYQYSLLSAEKPVIPFYQKNGYKTITEEFLEDGIPCVKMKKFL</sequence>
<evidence type="ECO:0000259" key="1">
    <source>
        <dbReference type="PROSITE" id="PS51186"/>
    </source>
</evidence>
<dbReference type="InterPro" id="IPR000182">
    <property type="entry name" value="GNAT_dom"/>
</dbReference>
<protein>
    <recommendedName>
        <fullName evidence="1">N-acetyltransferase domain-containing protein</fullName>
    </recommendedName>
</protein>
<dbReference type="EMBL" id="BKBQ01000043">
    <property type="protein sequence ID" value="GEQ55330.1"/>
    <property type="molecule type" value="Genomic_DNA"/>
</dbReference>
<dbReference type="Gene3D" id="3.40.470.10">
    <property type="entry name" value="Uracil-DNA glycosylase-like domain"/>
    <property type="match status" value="1"/>
</dbReference>
<dbReference type="GO" id="GO:0016747">
    <property type="term" value="F:acyltransferase activity, transferring groups other than amino-acyl groups"/>
    <property type="evidence" value="ECO:0007669"/>
    <property type="project" value="InterPro"/>
</dbReference>
<feature type="domain" description="N-acetyltransferase" evidence="1">
    <location>
        <begin position="159"/>
        <end position="299"/>
    </location>
</feature>
<organism evidence="3 4">
    <name type="scientific">Tetragenococcus koreensis</name>
    <dbReference type="NCBI Taxonomy" id="290335"/>
    <lineage>
        <taxon>Bacteria</taxon>
        <taxon>Bacillati</taxon>
        <taxon>Bacillota</taxon>
        <taxon>Bacilli</taxon>
        <taxon>Lactobacillales</taxon>
        <taxon>Enterococcaceae</taxon>
        <taxon>Tetragenococcus</taxon>
    </lineage>
</organism>
<dbReference type="Gene3D" id="3.40.630.30">
    <property type="match status" value="1"/>
</dbReference>
<dbReference type="CDD" id="cd10032">
    <property type="entry name" value="UDG-F6_HDG"/>
    <property type="match status" value="1"/>
</dbReference>
<dbReference type="SUPFAM" id="SSF52141">
    <property type="entry name" value="Uracil-DNA glycosylase-like"/>
    <property type="match status" value="1"/>
</dbReference>
<dbReference type="SMART" id="SM00987">
    <property type="entry name" value="UreE_C"/>
    <property type="match status" value="1"/>
</dbReference>
<dbReference type="InterPro" id="IPR016181">
    <property type="entry name" value="Acyl_CoA_acyltransferase"/>
</dbReference>
<evidence type="ECO:0000313" key="4">
    <source>
        <dbReference type="Proteomes" id="UP000886597"/>
    </source>
</evidence>
<dbReference type="Pfam" id="PF03167">
    <property type="entry name" value="UDG"/>
    <property type="match status" value="1"/>
</dbReference>
<dbReference type="CDD" id="cd04301">
    <property type="entry name" value="NAT_SF"/>
    <property type="match status" value="1"/>
</dbReference>
<dbReference type="RefSeq" id="WP_307723687.1">
    <property type="nucleotide sequence ID" value="NZ_BJYN01000018.1"/>
</dbReference>
<dbReference type="InterPro" id="IPR026353">
    <property type="entry name" value="Hypoxan-DNA_Glyclase"/>
</dbReference>
<evidence type="ECO:0000313" key="3">
    <source>
        <dbReference type="EMBL" id="GEQ55330.1"/>
    </source>
</evidence>
<comment type="caution">
    <text evidence="3">The sequence shown here is derived from an EMBL/GenBank/DDBJ whole genome shotgun (WGS) entry which is preliminary data.</text>
</comment>
<dbReference type="Pfam" id="PF13673">
    <property type="entry name" value="Acetyltransf_10"/>
    <property type="match status" value="1"/>
</dbReference>
<accession>A0AAN4UD82</accession>
<dbReference type="SMART" id="SM00986">
    <property type="entry name" value="UDG"/>
    <property type="match status" value="1"/>
</dbReference>
<dbReference type="Proteomes" id="UP000886607">
    <property type="component" value="Unassembled WGS sequence"/>
</dbReference>
<dbReference type="GeneID" id="89225703"/>
<proteinExistence type="predicted"/>
<dbReference type="InterPro" id="IPR036895">
    <property type="entry name" value="Uracil-DNA_glycosylase-like_sf"/>
</dbReference>
<evidence type="ECO:0000313" key="5">
    <source>
        <dbReference type="Proteomes" id="UP000886607"/>
    </source>
</evidence>
<dbReference type="AlphaFoldDB" id="A0AAN4UD82"/>
<reference evidence="3" key="1">
    <citation type="submission" date="2019-08" db="EMBL/GenBank/DDBJ databases">
        <authorList>
            <person name="Ishikawa M."/>
            <person name="Suzuki T."/>
            <person name="Matsutani M."/>
        </authorList>
    </citation>
    <scope>NUCLEOTIDE SEQUENCE</scope>
    <source>
        <strain evidence="3">7C1</strain>
        <strain evidence="2">8C4</strain>
    </source>
</reference>
<reference evidence="3" key="2">
    <citation type="journal article" date="2020" name="Int. Dairy J.">
        <title>Lactic acid bacterial diversity in Brie cheese focusing on salt concentration and pH of isolation medium and characterisation of halophilic and alkaliphilic lactic acid bacterial isolates.</title>
        <authorList>
            <person name="Unno R."/>
            <person name="Matsutani M."/>
            <person name="Suzuki T."/>
            <person name="Kodama K."/>
            <person name="Matsushita H."/>
            <person name="Yamasato K."/>
            <person name="Koizumi Y."/>
            <person name="Ishikawa M."/>
        </authorList>
    </citation>
    <scope>NUCLEOTIDE SEQUENCE</scope>
    <source>
        <strain evidence="3">7C1</strain>
        <strain evidence="2">8C4</strain>
    </source>
</reference>
<keyword evidence="5" id="KW-1185">Reference proteome</keyword>
<evidence type="ECO:0000313" key="2">
    <source>
        <dbReference type="EMBL" id="GEQ50361.1"/>
    </source>
</evidence>
<dbReference type="InterPro" id="IPR005122">
    <property type="entry name" value="Uracil-DNA_glycosylase-like"/>
</dbReference>
<dbReference type="NCBIfam" id="TIGR04274">
    <property type="entry name" value="hypoxanDNAglyco"/>
    <property type="match status" value="1"/>
</dbReference>
<name>A0AAN4UD82_9ENTE</name>
<dbReference type="SUPFAM" id="SSF55729">
    <property type="entry name" value="Acyl-CoA N-acyltransferases (Nat)"/>
    <property type="match status" value="1"/>
</dbReference>
<dbReference type="PROSITE" id="PS51186">
    <property type="entry name" value="GNAT"/>
    <property type="match status" value="1"/>
</dbReference>
<dbReference type="EMBL" id="BKBO01000045">
    <property type="protein sequence ID" value="GEQ50361.1"/>
    <property type="molecule type" value="Genomic_DNA"/>
</dbReference>
<dbReference type="Proteomes" id="UP000886597">
    <property type="component" value="Unassembled WGS sequence"/>
</dbReference>
<gene>
    <name evidence="2" type="ORF">TK11N_22130</name>
    <name evidence="3" type="ORF">TK2N_21740</name>
</gene>